<organism evidence="8 9">
    <name type="scientific">Paraburkholderia strydomiana</name>
    <dbReference type="NCBI Taxonomy" id="1245417"/>
    <lineage>
        <taxon>Bacteria</taxon>
        <taxon>Pseudomonadati</taxon>
        <taxon>Pseudomonadota</taxon>
        <taxon>Betaproteobacteria</taxon>
        <taxon>Burkholderiales</taxon>
        <taxon>Burkholderiaceae</taxon>
        <taxon>Paraburkholderia</taxon>
    </lineage>
</organism>
<evidence type="ECO:0000256" key="3">
    <source>
        <dbReference type="ARBA" id="ARBA00022692"/>
    </source>
</evidence>
<feature type="transmembrane region" description="Helical" evidence="6">
    <location>
        <begin position="181"/>
        <end position="202"/>
    </location>
</feature>
<feature type="transmembrane region" description="Helical" evidence="6">
    <location>
        <begin position="208"/>
        <end position="231"/>
    </location>
</feature>
<keyword evidence="9" id="KW-1185">Reference proteome</keyword>
<evidence type="ECO:0000256" key="5">
    <source>
        <dbReference type="ARBA" id="ARBA00023136"/>
    </source>
</evidence>
<feature type="transmembrane region" description="Helical" evidence="6">
    <location>
        <begin position="149"/>
        <end position="169"/>
    </location>
</feature>
<dbReference type="InterPro" id="IPR000620">
    <property type="entry name" value="EamA_dom"/>
</dbReference>
<protein>
    <submittedName>
        <fullName evidence="8">DMT family transporter</fullName>
    </submittedName>
</protein>
<feature type="transmembrane region" description="Helical" evidence="6">
    <location>
        <begin position="88"/>
        <end position="112"/>
    </location>
</feature>
<evidence type="ECO:0000313" key="8">
    <source>
        <dbReference type="EMBL" id="MFM0720648.1"/>
    </source>
</evidence>
<proteinExistence type="predicted"/>
<evidence type="ECO:0000256" key="6">
    <source>
        <dbReference type="SAM" id="Phobius"/>
    </source>
</evidence>
<dbReference type="PANTHER" id="PTHR32322:SF18">
    <property type="entry name" value="S-ADENOSYLMETHIONINE_S-ADENOSYLHOMOCYSTEINE TRANSPORTER"/>
    <property type="match status" value="1"/>
</dbReference>
<feature type="transmembrane region" description="Helical" evidence="6">
    <location>
        <begin position="32"/>
        <end position="50"/>
    </location>
</feature>
<sequence>MNRYALLLITSMLLVGSNVGIGKSIVEFVPVPLFALLRFVIAMAVLWPLLRVAKLRRVKRDEWVNLFLQALFGTFGFTLLMLNGVQRTSAVAAGVITSTIPAVVALLSWLILKERPNGRALASIALAIVGVVVINLAHIGQNAAGETSFVGNLMVLGAVCCESLYIILSRRLTQTLAPIDICAYTHLFGLLLMLPLGAGALVHFDYQAVPLSIWTLVLWYGLSASIFSFWLWMKGIRHVPGSLAGVFSAVLPVAAAIYGITFLGERPTLAHGFALACVVAGIGLASLKTRRVPPVAS</sequence>
<keyword evidence="5 6" id="KW-0472">Membrane</keyword>
<evidence type="ECO:0000256" key="4">
    <source>
        <dbReference type="ARBA" id="ARBA00022989"/>
    </source>
</evidence>
<evidence type="ECO:0000259" key="7">
    <source>
        <dbReference type="Pfam" id="PF00892"/>
    </source>
</evidence>
<feature type="transmembrane region" description="Helical" evidence="6">
    <location>
        <begin position="119"/>
        <end position="137"/>
    </location>
</feature>
<evidence type="ECO:0000313" key="9">
    <source>
        <dbReference type="Proteomes" id="UP001629392"/>
    </source>
</evidence>
<evidence type="ECO:0000256" key="2">
    <source>
        <dbReference type="ARBA" id="ARBA00022475"/>
    </source>
</evidence>
<keyword evidence="2" id="KW-1003">Cell membrane</keyword>
<feature type="domain" description="EamA" evidence="7">
    <location>
        <begin position="4"/>
        <end position="135"/>
    </location>
</feature>
<accession>A0ABW9ENT5</accession>
<keyword evidence="3 6" id="KW-0812">Transmembrane</keyword>
<dbReference type="Gene3D" id="1.10.3730.20">
    <property type="match status" value="2"/>
</dbReference>
<evidence type="ECO:0000256" key="1">
    <source>
        <dbReference type="ARBA" id="ARBA00004651"/>
    </source>
</evidence>
<dbReference type="Proteomes" id="UP001629392">
    <property type="component" value="Unassembled WGS sequence"/>
</dbReference>
<feature type="transmembrane region" description="Helical" evidence="6">
    <location>
        <begin position="243"/>
        <end position="263"/>
    </location>
</feature>
<dbReference type="EMBL" id="JAQQCL010000032">
    <property type="protein sequence ID" value="MFM0720648.1"/>
    <property type="molecule type" value="Genomic_DNA"/>
</dbReference>
<comment type="caution">
    <text evidence="8">The sequence shown here is derived from an EMBL/GenBank/DDBJ whole genome shotgun (WGS) entry which is preliminary data.</text>
</comment>
<dbReference type="PANTHER" id="PTHR32322">
    <property type="entry name" value="INNER MEMBRANE TRANSPORTER"/>
    <property type="match status" value="1"/>
</dbReference>
<feature type="transmembrane region" description="Helical" evidence="6">
    <location>
        <begin position="62"/>
        <end position="82"/>
    </location>
</feature>
<keyword evidence="4 6" id="KW-1133">Transmembrane helix</keyword>
<name>A0ABW9ENT5_9BURK</name>
<dbReference type="InterPro" id="IPR050638">
    <property type="entry name" value="AA-Vitamin_Transporters"/>
</dbReference>
<comment type="subcellular location">
    <subcellularLocation>
        <location evidence="1">Cell membrane</location>
        <topology evidence="1">Multi-pass membrane protein</topology>
    </subcellularLocation>
</comment>
<gene>
    <name evidence="8" type="ORF">PQQ73_30485</name>
</gene>
<dbReference type="RefSeq" id="WP_408145175.1">
    <property type="nucleotide sequence ID" value="NZ_JAQQCJ010000018.1"/>
</dbReference>
<dbReference type="Pfam" id="PF00892">
    <property type="entry name" value="EamA"/>
    <property type="match status" value="2"/>
</dbReference>
<dbReference type="InterPro" id="IPR037185">
    <property type="entry name" value="EmrE-like"/>
</dbReference>
<dbReference type="SUPFAM" id="SSF103481">
    <property type="entry name" value="Multidrug resistance efflux transporter EmrE"/>
    <property type="match status" value="2"/>
</dbReference>
<feature type="domain" description="EamA" evidence="7">
    <location>
        <begin position="151"/>
        <end position="286"/>
    </location>
</feature>
<feature type="transmembrane region" description="Helical" evidence="6">
    <location>
        <begin position="269"/>
        <end position="287"/>
    </location>
</feature>
<reference evidence="8 9" key="1">
    <citation type="journal article" date="2024" name="Chem. Sci.">
        <title>Discovery of megapolipeptins by genome mining of a Burkholderiales bacteria collection.</title>
        <authorList>
            <person name="Paulo B.S."/>
            <person name="Recchia M.J.J."/>
            <person name="Lee S."/>
            <person name="Fergusson C.H."/>
            <person name="Romanowski S.B."/>
            <person name="Hernandez A."/>
            <person name="Krull N."/>
            <person name="Liu D.Y."/>
            <person name="Cavanagh H."/>
            <person name="Bos A."/>
            <person name="Gray C.A."/>
            <person name="Murphy B.T."/>
            <person name="Linington R.G."/>
            <person name="Eustaquio A.S."/>
        </authorList>
    </citation>
    <scope>NUCLEOTIDE SEQUENCE [LARGE SCALE GENOMIC DNA]</scope>
    <source>
        <strain evidence="8 9">RL17-350-BIC-E</strain>
    </source>
</reference>